<evidence type="ECO:0000256" key="4">
    <source>
        <dbReference type="ARBA" id="ARBA00022490"/>
    </source>
</evidence>
<dbReference type="InterPro" id="IPR020861">
    <property type="entry name" value="Triosephosphate_isomerase_AS"/>
</dbReference>
<comment type="catalytic activity">
    <reaction evidence="7 8">
        <text>D-glyceraldehyde 3-phosphate = dihydroxyacetone phosphate</text>
        <dbReference type="Rhea" id="RHEA:18585"/>
        <dbReference type="ChEBI" id="CHEBI:57642"/>
        <dbReference type="ChEBI" id="CHEBI:59776"/>
        <dbReference type="EC" id="5.3.1.1"/>
    </reaction>
</comment>
<evidence type="ECO:0000256" key="8">
    <source>
        <dbReference type="RuleBase" id="RU363013"/>
    </source>
</evidence>
<dbReference type="AlphaFoldDB" id="A0A3N7HV76"/>
<comment type="subcellular location">
    <subcellularLocation>
        <location evidence="7 8">Cytoplasm</location>
    </subcellularLocation>
</comment>
<gene>
    <name evidence="7" type="primary">tpiA</name>
    <name evidence="9" type="ORF">DZC73_04415</name>
</gene>
<keyword evidence="6 7" id="KW-0413">Isomerase</keyword>
<evidence type="ECO:0000313" key="10">
    <source>
        <dbReference type="Proteomes" id="UP000267464"/>
    </source>
</evidence>
<dbReference type="UniPathway" id="UPA00138"/>
<reference evidence="9 10" key="2">
    <citation type="submission" date="2018-12" db="EMBL/GenBank/DDBJ databases">
        <title>Rhizobacter gummiphilus sp. nov., a rubber-degrading bacterium isolated from the soil of a botanical garden in Japan.</title>
        <authorList>
            <person name="Shunsuke S.S."/>
        </authorList>
    </citation>
    <scope>NUCLEOTIDE SEQUENCE [LARGE SCALE GENOMIC DNA]</scope>
    <source>
        <strain evidence="9 10">S-16</strain>
    </source>
</reference>
<name>A0A3N7HV76_9BURK</name>
<organism evidence="9 10">
    <name type="scientific">Piscinibacter terrae</name>
    <dbReference type="NCBI Taxonomy" id="2496871"/>
    <lineage>
        <taxon>Bacteria</taxon>
        <taxon>Pseudomonadati</taxon>
        <taxon>Pseudomonadota</taxon>
        <taxon>Betaproteobacteria</taxon>
        <taxon>Burkholderiales</taxon>
        <taxon>Sphaerotilaceae</taxon>
        <taxon>Piscinibacter</taxon>
    </lineage>
</organism>
<evidence type="ECO:0000256" key="2">
    <source>
        <dbReference type="ARBA" id="ARBA00007422"/>
    </source>
</evidence>
<protein>
    <recommendedName>
        <fullName evidence="7 8">Triosephosphate isomerase</fullName>
        <shortName evidence="7">TIM</shortName>
        <shortName evidence="7">TPI</shortName>
        <ecNumber evidence="7 8">5.3.1.1</ecNumber>
    </recommendedName>
    <alternativeName>
        <fullName evidence="7">Triose-phosphate isomerase</fullName>
    </alternativeName>
</protein>
<proteinExistence type="inferred from homology"/>
<feature type="binding site" evidence="7">
    <location>
        <begin position="8"/>
        <end position="10"/>
    </location>
    <ligand>
        <name>substrate</name>
    </ligand>
</feature>
<keyword evidence="10" id="KW-1185">Reference proteome</keyword>
<evidence type="ECO:0000256" key="1">
    <source>
        <dbReference type="ARBA" id="ARBA00004939"/>
    </source>
</evidence>
<evidence type="ECO:0000256" key="6">
    <source>
        <dbReference type="ARBA" id="ARBA00023235"/>
    </source>
</evidence>
<comment type="similarity">
    <text evidence="2 7 8">Belongs to the triosephosphate isomerase family.</text>
</comment>
<comment type="pathway">
    <text evidence="1">Carbohydrate metabolism; erythritol degradation.</text>
</comment>
<dbReference type="HAMAP" id="MF_00147_B">
    <property type="entry name" value="TIM_B"/>
    <property type="match status" value="1"/>
</dbReference>
<dbReference type="InterPro" id="IPR022896">
    <property type="entry name" value="TrioseP_Isoase_bac/euk"/>
</dbReference>
<dbReference type="PANTHER" id="PTHR21139:SF42">
    <property type="entry name" value="TRIOSEPHOSPHATE ISOMERASE"/>
    <property type="match status" value="1"/>
</dbReference>
<dbReference type="GO" id="GO:0019563">
    <property type="term" value="P:glycerol catabolic process"/>
    <property type="evidence" value="ECO:0007669"/>
    <property type="project" value="TreeGrafter"/>
</dbReference>
<feature type="binding site" evidence="7">
    <location>
        <position position="207"/>
    </location>
    <ligand>
        <name>substrate</name>
    </ligand>
</feature>
<dbReference type="PANTHER" id="PTHR21139">
    <property type="entry name" value="TRIOSEPHOSPHATE ISOMERASE"/>
    <property type="match status" value="1"/>
</dbReference>
<dbReference type="SUPFAM" id="SSF51351">
    <property type="entry name" value="Triosephosphate isomerase (TIM)"/>
    <property type="match status" value="1"/>
</dbReference>
<feature type="binding site" evidence="7">
    <location>
        <begin position="228"/>
        <end position="229"/>
    </location>
    <ligand>
        <name>substrate</name>
    </ligand>
</feature>
<dbReference type="InterPro" id="IPR000652">
    <property type="entry name" value="Triosephosphate_isomerase"/>
</dbReference>
<dbReference type="OrthoDB" id="9809429at2"/>
<comment type="pathway">
    <text evidence="7 8">Carbohydrate degradation; glycolysis; D-glyceraldehyde 3-phosphate from glycerone phosphate: step 1/1.</text>
</comment>
<keyword evidence="3 7" id="KW-0312">Gluconeogenesis</keyword>
<dbReference type="UniPathway" id="UPA00109">
    <property type="reaction ID" value="UER00189"/>
</dbReference>
<feature type="active site" description="Electrophile" evidence="7">
    <location>
        <position position="91"/>
    </location>
</feature>
<comment type="function">
    <text evidence="7">Involved in the gluconeogenesis. Catalyzes stereospecifically the conversion of dihydroxyacetone phosphate (DHAP) to D-glyceraldehyde-3-phosphate (G3P).</text>
</comment>
<dbReference type="NCBIfam" id="TIGR00419">
    <property type="entry name" value="tim"/>
    <property type="match status" value="1"/>
</dbReference>
<dbReference type="Proteomes" id="UP000267464">
    <property type="component" value="Unassembled WGS sequence"/>
</dbReference>
<dbReference type="EC" id="5.3.1.1" evidence="7 8"/>
<comment type="pathway">
    <text evidence="7 8">Carbohydrate biosynthesis; gluconeogenesis.</text>
</comment>
<keyword evidence="5 7" id="KW-0324">Glycolysis</keyword>
<reference evidence="9 10" key="1">
    <citation type="submission" date="2018-08" db="EMBL/GenBank/DDBJ databases">
        <authorList>
            <person name="Khan S.A."/>
            <person name="Jeon C.O."/>
            <person name="Chun B.H."/>
            <person name="Jeong S.E."/>
        </authorList>
    </citation>
    <scope>NUCLEOTIDE SEQUENCE [LARGE SCALE GENOMIC DNA]</scope>
    <source>
        <strain evidence="9 10">S-16</strain>
    </source>
</reference>
<dbReference type="GO" id="GO:0006094">
    <property type="term" value="P:gluconeogenesis"/>
    <property type="evidence" value="ECO:0007669"/>
    <property type="project" value="UniProtKB-UniRule"/>
</dbReference>
<dbReference type="Gene3D" id="3.20.20.70">
    <property type="entry name" value="Aldolase class I"/>
    <property type="match status" value="1"/>
</dbReference>
<accession>A0A3N7HV76</accession>
<feature type="binding site" evidence="7">
    <location>
        <position position="168"/>
    </location>
    <ligand>
        <name>substrate</name>
    </ligand>
</feature>
<evidence type="ECO:0000256" key="3">
    <source>
        <dbReference type="ARBA" id="ARBA00022432"/>
    </source>
</evidence>
<dbReference type="GO" id="GO:0005829">
    <property type="term" value="C:cytosol"/>
    <property type="evidence" value="ECO:0007669"/>
    <property type="project" value="TreeGrafter"/>
</dbReference>
<comment type="caution">
    <text evidence="9">The sequence shown here is derived from an EMBL/GenBank/DDBJ whole genome shotgun (WGS) entry which is preliminary data.</text>
</comment>
<dbReference type="PROSITE" id="PS00171">
    <property type="entry name" value="TIM_1"/>
    <property type="match status" value="1"/>
</dbReference>
<feature type="active site" description="Proton acceptor" evidence="7">
    <location>
        <position position="162"/>
    </location>
</feature>
<dbReference type="GO" id="GO:0004807">
    <property type="term" value="F:triose-phosphate isomerase activity"/>
    <property type="evidence" value="ECO:0007669"/>
    <property type="project" value="UniProtKB-UniRule"/>
</dbReference>
<sequence length="259" mass="26981">MNKLVIGNWKMHGSPADLWDLAHAVQRDGLACDAAVCVPFPLLPAAHSALQASPLRWGAQDCSVHAGGAHTGEVSAELIARLGARYVIVGHSERRVALGESDALVAEKAHRVLAAGMTPVVCIGETSAERDANETATVLKRQLAPLARVLGRALSAVVLAYEPVWSIGSGDAAAPGVIADTLGLIERTLHFQAGMHQGAMRVLYGGSVNPRNAAAIMACPGVDGVLVGGASLHPADFLDICRAARRMANDREMVVIQGS</sequence>
<dbReference type="EMBL" id="QUSW01000001">
    <property type="protein sequence ID" value="RQP26278.1"/>
    <property type="molecule type" value="Genomic_DNA"/>
</dbReference>
<evidence type="ECO:0000313" key="9">
    <source>
        <dbReference type="EMBL" id="RQP26278.1"/>
    </source>
</evidence>
<comment type="subunit">
    <text evidence="7 8">Homodimer.</text>
</comment>
<dbReference type="GO" id="GO:0006096">
    <property type="term" value="P:glycolytic process"/>
    <property type="evidence" value="ECO:0007669"/>
    <property type="project" value="UniProtKB-UniRule"/>
</dbReference>
<dbReference type="InterPro" id="IPR035990">
    <property type="entry name" value="TIM_sf"/>
</dbReference>
<dbReference type="GO" id="GO:0046166">
    <property type="term" value="P:glyceraldehyde-3-phosphate biosynthetic process"/>
    <property type="evidence" value="ECO:0007669"/>
    <property type="project" value="TreeGrafter"/>
</dbReference>
<evidence type="ECO:0000256" key="5">
    <source>
        <dbReference type="ARBA" id="ARBA00023152"/>
    </source>
</evidence>
<evidence type="ECO:0000256" key="7">
    <source>
        <dbReference type="HAMAP-Rule" id="MF_00147"/>
    </source>
</evidence>
<dbReference type="CDD" id="cd00311">
    <property type="entry name" value="TIM"/>
    <property type="match status" value="1"/>
</dbReference>
<dbReference type="PROSITE" id="PS51440">
    <property type="entry name" value="TIM_2"/>
    <property type="match status" value="1"/>
</dbReference>
<dbReference type="RefSeq" id="WP_124538955.1">
    <property type="nucleotide sequence ID" value="NZ_QUSW01000001.1"/>
</dbReference>
<keyword evidence="4 7" id="KW-0963">Cytoplasm</keyword>
<dbReference type="Pfam" id="PF00121">
    <property type="entry name" value="TIM"/>
    <property type="match status" value="1"/>
</dbReference>
<dbReference type="InterPro" id="IPR013785">
    <property type="entry name" value="Aldolase_TIM"/>
</dbReference>